<name>A0A937XFU1_UNCW3</name>
<sequence>MATTGWFFMVGYSMNSGSACKETTACLYLLVRIELIHAPGKETVEVPDRNLAAILKPNDCCPFHDTSAALRQAAEACARFLGDAQRILVLVNDYTRPTPNAPILTALEPTLRNRDAKYLVCLGTHRPPTEPELARIFGPDFLNSSLIAHRSSLLCHDSKDNSRLFFLGKTSFGTDVWLNKELLWADKVITINSIEPHYFAGYTGGRKGFLPGIAGYDTITQNHNMVTRAGSTTFGLKGNPVHEDMTEAARMLPRPVFSIQLSQDRNHNLLSIRCGDLFKSFDEAAADAHTVFAVPVKEKADIVLSVLGPPSNINFYQAQRAVEFARPVLKDPSVHITVSACYDGVGNDSFIKVFQGCSSPSEILQSATCNQQSEISSPSSPSSSTSVTHHSSLLSPHSSLLGWHKSARLAQIMQTADLYTVMGIDDAVVKSVFMHPYKTAQAALDAAFAKLGKDARVYIIPDAGAVVPVLS</sequence>
<dbReference type="Gene3D" id="3.40.50.11440">
    <property type="match status" value="1"/>
</dbReference>
<dbReference type="InterPro" id="IPR043166">
    <property type="entry name" value="LarA-like_C"/>
</dbReference>
<dbReference type="GO" id="GO:0050043">
    <property type="term" value="F:lactate racemase activity"/>
    <property type="evidence" value="ECO:0007669"/>
    <property type="project" value="InterPro"/>
</dbReference>
<evidence type="ECO:0000256" key="1">
    <source>
        <dbReference type="SAM" id="MobiDB-lite"/>
    </source>
</evidence>
<protein>
    <submittedName>
        <fullName evidence="4">Nickel-dependent lactate racemase</fullName>
    </submittedName>
</protein>
<dbReference type="InterPro" id="IPR048068">
    <property type="entry name" value="LarA-like"/>
</dbReference>
<feature type="compositionally biased region" description="Low complexity" evidence="1">
    <location>
        <begin position="376"/>
        <end position="391"/>
    </location>
</feature>
<dbReference type="Pfam" id="PF09861">
    <property type="entry name" value="Lar_N"/>
    <property type="match status" value="1"/>
</dbReference>
<feature type="region of interest" description="Disordered" evidence="1">
    <location>
        <begin position="368"/>
        <end position="391"/>
    </location>
</feature>
<gene>
    <name evidence="4" type="primary">larA</name>
    <name evidence="4" type="ORF">FJY68_03145</name>
</gene>
<evidence type="ECO:0000313" key="4">
    <source>
        <dbReference type="EMBL" id="MBM3330833.1"/>
    </source>
</evidence>
<feature type="domain" description="LarA-like N-terminal" evidence="2">
    <location>
        <begin position="41"/>
        <end position="227"/>
    </location>
</feature>
<dbReference type="NCBIfam" id="NF033504">
    <property type="entry name" value="Ni_dep_LarA"/>
    <property type="match status" value="1"/>
</dbReference>
<dbReference type="InterPro" id="IPR018657">
    <property type="entry name" value="LarA-like_N"/>
</dbReference>
<evidence type="ECO:0000259" key="2">
    <source>
        <dbReference type="Pfam" id="PF09861"/>
    </source>
</evidence>
<dbReference type="PANTHER" id="PTHR33171">
    <property type="entry name" value="LAR_N DOMAIN-CONTAINING PROTEIN"/>
    <property type="match status" value="1"/>
</dbReference>
<dbReference type="EMBL" id="VGIR01000011">
    <property type="protein sequence ID" value="MBM3330833.1"/>
    <property type="molecule type" value="Genomic_DNA"/>
</dbReference>
<dbReference type="Proteomes" id="UP000779900">
    <property type="component" value="Unassembled WGS sequence"/>
</dbReference>
<dbReference type="Pfam" id="PF21113">
    <property type="entry name" value="LarA_C"/>
    <property type="match status" value="1"/>
</dbReference>
<dbReference type="InterPro" id="IPR048520">
    <property type="entry name" value="LarA_C"/>
</dbReference>
<reference evidence="4" key="1">
    <citation type="submission" date="2019-03" db="EMBL/GenBank/DDBJ databases">
        <title>Lake Tanganyika Metagenome-Assembled Genomes (MAGs).</title>
        <authorList>
            <person name="Tran P."/>
        </authorList>
    </citation>
    <scope>NUCLEOTIDE SEQUENCE</scope>
    <source>
        <strain evidence="4">K_DeepCast_150m_m2_040</strain>
    </source>
</reference>
<evidence type="ECO:0000259" key="3">
    <source>
        <dbReference type="Pfam" id="PF21113"/>
    </source>
</evidence>
<dbReference type="AlphaFoldDB" id="A0A937XFU1"/>
<dbReference type="Gene3D" id="3.90.226.30">
    <property type="match status" value="2"/>
</dbReference>
<dbReference type="InterPro" id="IPR047926">
    <property type="entry name" value="Ni_dep_LarA"/>
</dbReference>
<feature type="domain" description="Lactate racemase C-terminal" evidence="3">
    <location>
        <begin position="298"/>
        <end position="373"/>
    </location>
</feature>
<dbReference type="PANTHER" id="PTHR33171:SF17">
    <property type="entry name" value="LARA-LIKE N-TERMINAL DOMAIN-CONTAINING PROTEIN"/>
    <property type="match status" value="1"/>
</dbReference>
<accession>A0A937XFU1</accession>
<comment type="caution">
    <text evidence="4">The sequence shown here is derived from an EMBL/GenBank/DDBJ whole genome shotgun (WGS) entry which is preliminary data.</text>
</comment>
<evidence type="ECO:0000313" key="5">
    <source>
        <dbReference type="Proteomes" id="UP000779900"/>
    </source>
</evidence>
<proteinExistence type="predicted"/>
<organism evidence="4 5">
    <name type="scientific">candidate division WOR-3 bacterium</name>
    <dbReference type="NCBI Taxonomy" id="2052148"/>
    <lineage>
        <taxon>Bacteria</taxon>
        <taxon>Bacteria division WOR-3</taxon>
    </lineage>
</organism>